<proteinExistence type="predicted"/>
<evidence type="ECO:0000256" key="5">
    <source>
        <dbReference type="ARBA" id="ARBA00023002"/>
    </source>
</evidence>
<organism evidence="8 9">
    <name type="scientific">Marinicauda pacifica</name>
    <dbReference type="NCBI Taxonomy" id="1133559"/>
    <lineage>
        <taxon>Bacteria</taxon>
        <taxon>Pseudomonadati</taxon>
        <taxon>Pseudomonadota</taxon>
        <taxon>Alphaproteobacteria</taxon>
        <taxon>Maricaulales</taxon>
        <taxon>Maricaulaceae</taxon>
        <taxon>Marinicauda</taxon>
    </lineage>
</organism>
<comment type="caution">
    <text evidence="8">The sequence shown here is derived from an EMBL/GenBank/DDBJ whole genome shotgun (WGS) entry which is preliminary data.</text>
</comment>
<evidence type="ECO:0000256" key="4">
    <source>
        <dbReference type="ARBA" id="ARBA00022964"/>
    </source>
</evidence>
<keyword evidence="5" id="KW-0560">Oxidoreductase</keyword>
<dbReference type="GO" id="GO:0051213">
    <property type="term" value="F:dioxygenase activity"/>
    <property type="evidence" value="ECO:0007669"/>
    <property type="project" value="UniProtKB-KW"/>
</dbReference>
<dbReference type="Gene3D" id="3.40.30.10">
    <property type="entry name" value="Glutaredoxin"/>
    <property type="match status" value="1"/>
</dbReference>
<evidence type="ECO:0000313" key="9">
    <source>
        <dbReference type="Proteomes" id="UP000305451"/>
    </source>
</evidence>
<dbReference type="GO" id="GO:0031418">
    <property type="term" value="F:L-ascorbic acid binding"/>
    <property type="evidence" value="ECO:0007669"/>
    <property type="project" value="UniProtKB-KW"/>
</dbReference>
<evidence type="ECO:0000256" key="6">
    <source>
        <dbReference type="ARBA" id="ARBA00023004"/>
    </source>
</evidence>
<dbReference type="InterPro" id="IPR036249">
    <property type="entry name" value="Thioredoxin-like_sf"/>
</dbReference>
<comment type="cofactor">
    <cofactor evidence="1">
        <name>L-ascorbate</name>
        <dbReference type="ChEBI" id="CHEBI:38290"/>
    </cofactor>
</comment>
<dbReference type="SMART" id="SM00702">
    <property type="entry name" value="P4Hc"/>
    <property type="match status" value="1"/>
</dbReference>
<keyword evidence="3" id="KW-0847">Vitamin C</keyword>
<dbReference type="GO" id="GO:0016209">
    <property type="term" value="F:antioxidant activity"/>
    <property type="evidence" value="ECO:0007669"/>
    <property type="project" value="InterPro"/>
</dbReference>
<evidence type="ECO:0000256" key="1">
    <source>
        <dbReference type="ARBA" id="ARBA00001961"/>
    </source>
</evidence>
<dbReference type="GO" id="GO:0005506">
    <property type="term" value="F:iron ion binding"/>
    <property type="evidence" value="ECO:0007669"/>
    <property type="project" value="InterPro"/>
</dbReference>
<dbReference type="InterPro" id="IPR005123">
    <property type="entry name" value="Oxoglu/Fe-dep_dioxygenase_dom"/>
</dbReference>
<dbReference type="InterPro" id="IPR000866">
    <property type="entry name" value="AhpC/TSA"/>
</dbReference>
<dbReference type="AlphaFoldDB" id="A0A4S2HAR1"/>
<evidence type="ECO:0000313" key="8">
    <source>
        <dbReference type="EMBL" id="TGY93015.1"/>
    </source>
</evidence>
<evidence type="ECO:0000256" key="2">
    <source>
        <dbReference type="ARBA" id="ARBA00022723"/>
    </source>
</evidence>
<feature type="domain" description="Fe2OG dioxygenase" evidence="7">
    <location>
        <begin position="273"/>
        <end position="367"/>
    </location>
</feature>
<dbReference type="OrthoDB" id="255432at2"/>
<gene>
    <name evidence="8" type="ORF">E5162_08090</name>
</gene>
<dbReference type="PROSITE" id="PS51471">
    <property type="entry name" value="FE2OG_OXY"/>
    <property type="match status" value="1"/>
</dbReference>
<keyword evidence="2" id="KW-0479">Metal-binding</keyword>
<accession>A0A4S2HAR1</accession>
<keyword evidence="6" id="KW-0408">Iron</keyword>
<keyword evidence="9" id="KW-1185">Reference proteome</keyword>
<dbReference type="RefSeq" id="WP_135944702.1">
    <property type="nucleotide sequence ID" value="NZ_BMEI01000002.1"/>
</dbReference>
<dbReference type="SUPFAM" id="SSF52833">
    <property type="entry name" value="Thioredoxin-like"/>
    <property type="match status" value="1"/>
</dbReference>
<keyword evidence="4" id="KW-0223">Dioxygenase</keyword>
<protein>
    <submittedName>
        <fullName evidence="8">Redoxin domain-containing protein</fullName>
    </submittedName>
</protein>
<name>A0A4S2HAR1_9PROT</name>
<dbReference type="EMBL" id="SRXV01000002">
    <property type="protein sequence ID" value="TGY93015.1"/>
    <property type="molecule type" value="Genomic_DNA"/>
</dbReference>
<dbReference type="Gene3D" id="2.60.120.620">
    <property type="entry name" value="q2cbj1_9rhob like domain"/>
    <property type="match status" value="1"/>
</dbReference>
<dbReference type="InterPro" id="IPR006620">
    <property type="entry name" value="Pro_4_hyd_alph"/>
</dbReference>
<dbReference type="Proteomes" id="UP000305451">
    <property type="component" value="Unassembled WGS sequence"/>
</dbReference>
<dbReference type="GO" id="GO:0016705">
    <property type="term" value="F:oxidoreductase activity, acting on paired donors, with incorporation or reduction of molecular oxygen"/>
    <property type="evidence" value="ECO:0007669"/>
    <property type="project" value="InterPro"/>
</dbReference>
<evidence type="ECO:0000259" key="7">
    <source>
        <dbReference type="PROSITE" id="PS51471"/>
    </source>
</evidence>
<sequence>MTPDLRPVHERSAPFLKAYVQDIGPGDPAPDATLMDQDGRSLRLFEDAFAGRPLVLVFCGCLSESATRAVLERCAATQGMLAAAGANLIVVTADTDGRRARQLRVETGLTAPVCGDANGAAFAQYGLVKGIDIPGRLIERTVVITPNRQVRSIMDDAGSADAAAAQVRALAEEAASARDWIPGHAPVLILPNALDPEDCRLLIEHCEAGGEFAIAKTAAPGPQGLKIPVSDYNRQDRIDHVIHDPAILQRVDQKLHQRVLPMIRKAFAFDVTQRESLHVARYSGRRDGIEIGHRDNVAASSAYRRFALSISLNDDYEGGELVFREYAEKGYRGAPGTALVFSSSLLHEIEETTRGVRYNLISHFYNEQSMREARGG</sequence>
<evidence type="ECO:0000256" key="3">
    <source>
        <dbReference type="ARBA" id="ARBA00022896"/>
    </source>
</evidence>
<reference evidence="8 9" key="1">
    <citation type="journal article" date="2013" name="Int. J. Syst. Evol. Microbiol.">
        <title>Marinicauda pacifica gen. nov., sp. nov., a prosthecate alphaproteobacterium of the family Hyphomonadaceae isolated from deep seawater.</title>
        <authorList>
            <person name="Zhang X.Y."/>
            <person name="Li G.W."/>
            <person name="Wang C.S."/>
            <person name="Zhang Y.J."/>
            <person name="Xu X.W."/>
            <person name="Li H."/>
            <person name="Liu A."/>
            <person name="Liu C."/>
            <person name="Xie B.B."/>
            <person name="Qin Q.L."/>
            <person name="Xu Z."/>
            <person name="Chen X.L."/>
            <person name="Zhou B.C."/>
            <person name="Zhang Y.Z."/>
        </authorList>
    </citation>
    <scope>NUCLEOTIDE SEQUENCE [LARGE SCALE GENOMIC DNA]</scope>
    <source>
        <strain evidence="8 9">P-1 km-3</strain>
    </source>
</reference>
<dbReference type="Pfam" id="PF00578">
    <property type="entry name" value="AhpC-TSA"/>
    <property type="match status" value="1"/>
</dbReference>